<sequence>MFFSSIILLGTFLSANADFDLTIQAEDGASSSASINYRSGAINGLAVFLKQGGTITMIFKLTGKEEEECAMQVQNLQYSNDGLSDVFTLELDGFGMIGKVVTRPHSLNGLLWNKFLPTGPIGDTIDIGKGVYNITITAQVADEYGVEIDYVSLQFMNCSNETMTASVVRNGNIYYKEPTCYCEPCAELTTYGKVSIALNVVTCITAIVAIIVPIVLKTIWKRRRKFSINSRAWLRD</sequence>
<keyword evidence="1" id="KW-1133">Transmembrane helix</keyword>
<dbReference type="AlphaFoldDB" id="A0A1X7TBU1"/>
<keyword evidence="2" id="KW-0732">Signal</keyword>
<protein>
    <submittedName>
        <fullName evidence="3">Uncharacterized protein</fullName>
    </submittedName>
</protein>
<reference evidence="3" key="1">
    <citation type="submission" date="2017-05" db="UniProtKB">
        <authorList>
            <consortium name="EnsemblMetazoa"/>
        </authorList>
    </citation>
    <scope>IDENTIFICATION</scope>
</reference>
<proteinExistence type="predicted"/>
<dbReference type="EnsemblMetazoa" id="Aqu2.1.12016_001">
    <property type="protein sequence ID" value="Aqu2.1.12016_001"/>
    <property type="gene ID" value="Aqu2.1.12016"/>
</dbReference>
<feature type="chain" id="PRO_5013321905" evidence="2">
    <location>
        <begin position="18"/>
        <end position="236"/>
    </location>
</feature>
<evidence type="ECO:0000313" key="3">
    <source>
        <dbReference type="EnsemblMetazoa" id="Aqu2.1.12016_001"/>
    </source>
</evidence>
<dbReference type="InParanoid" id="A0A1X7TBU1"/>
<organism evidence="3">
    <name type="scientific">Amphimedon queenslandica</name>
    <name type="common">Sponge</name>
    <dbReference type="NCBI Taxonomy" id="400682"/>
    <lineage>
        <taxon>Eukaryota</taxon>
        <taxon>Metazoa</taxon>
        <taxon>Porifera</taxon>
        <taxon>Demospongiae</taxon>
        <taxon>Heteroscleromorpha</taxon>
        <taxon>Haplosclerida</taxon>
        <taxon>Niphatidae</taxon>
        <taxon>Amphimedon</taxon>
    </lineage>
</organism>
<accession>A0A1X7TBU1</accession>
<keyword evidence="1" id="KW-0472">Membrane</keyword>
<feature type="signal peptide" evidence="2">
    <location>
        <begin position="1"/>
        <end position="17"/>
    </location>
</feature>
<evidence type="ECO:0000256" key="1">
    <source>
        <dbReference type="SAM" id="Phobius"/>
    </source>
</evidence>
<name>A0A1X7TBU1_AMPQE</name>
<keyword evidence="1" id="KW-0812">Transmembrane</keyword>
<feature type="transmembrane region" description="Helical" evidence="1">
    <location>
        <begin position="196"/>
        <end position="216"/>
    </location>
</feature>
<evidence type="ECO:0000256" key="2">
    <source>
        <dbReference type="SAM" id="SignalP"/>
    </source>
</evidence>